<dbReference type="EMBL" id="FNFK01000043">
    <property type="protein sequence ID" value="SDK61786.1"/>
    <property type="molecule type" value="Genomic_DNA"/>
</dbReference>
<dbReference type="SUPFAM" id="SSF116965">
    <property type="entry name" value="Hypothetical protein MPN330"/>
    <property type="match status" value="1"/>
</dbReference>
<evidence type="ECO:0000313" key="3">
    <source>
        <dbReference type="Proteomes" id="UP000199433"/>
    </source>
</evidence>
<feature type="coiled-coil region" evidence="1">
    <location>
        <begin position="113"/>
        <end position="145"/>
    </location>
</feature>
<name>A0A1G9DD24_9LACT</name>
<sequence length="316" mass="36780">MGDKIEFPKNYGTYMHHALSALQDADYKRAITHMKKAYAIKDENSLNILLVSTLFQNGQISEALDYAEEKESFYLTNEKRLLVYIELLIYNYQFLLAQKLLDDEIRLATSENLASWQNLKDTLEQKKLEAEKERHQTEIERKKKLFSLASLTPDEQFALIQEADEMKTDNLIHAAPSVFQNPYVHPFARSGFLSVLIDRRVNQSFSYTWLNETRKVTPATMSTFENHPVVQDMYSKIEELFISNPSLKVLVEQEANAVLLMLFPFIDEAIQKEDITAWIYTIAEGIQPEQDEVEQVSEEKQAYINSWVSRVYQELL</sequence>
<keyword evidence="3" id="KW-1185">Reference proteome</keyword>
<organism evidence="2 3">
    <name type="scientific">Alkalibacterium thalassium</name>
    <dbReference type="NCBI Taxonomy" id="426701"/>
    <lineage>
        <taxon>Bacteria</taxon>
        <taxon>Bacillati</taxon>
        <taxon>Bacillota</taxon>
        <taxon>Bacilli</taxon>
        <taxon>Lactobacillales</taxon>
        <taxon>Carnobacteriaceae</taxon>
        <taxon>Alkalibacterium</taxon>
    </lineage>
</organism>
<gene>
    <name evidence="2" type="ORF">SAMN04488098_104317</name>
</gene>
<evidence type="ECO:0000313" key="2">
    <source>
        <dbReference type="EMBL" id="SDK61786.1"/>
    </source>
</evidence>
<keyword evidence="1" id="KW-0175">Coiled coil</keyword>
<proteinExistence type="predicted"/>
<evidence type="ECO:0000256" key="1">
    <source>
        <dbReference type="SAM" id="Coils"/>
    </source>
</evidence>
<reference evidence="3" key="1">
    <citation type="submission" date="2016-10" db="EMBL/GenBank/DDBJ databases">
        <authorList>
            <person name="Varghese N."/>
            <person name="Submissions S."/>
        </authorList>
    </citation>
    <scope>NUCLEOTIDE SEQUENCE [LARGE SCALE GENOMIC DNA]</scope>
    <source>
        <strain evidence="3">DSM 19181</strain>
    </source>
</reference>
<protein>
    <recommendedName>
        <fullName evidence="4">Tetratricopeptide repeat-containing protein</fullName>
    </recommendedName>
</protein>
<dbReference type="AlphaFoldDB" id="A0A1G9DD24"/>
<accession>A0A1G9DD24</accession>
<dbReference type="STRING" id="426701.SAMN04488098_104317"/>
<dbReference type="Proteomes" id="UP000199433">
    <property type="component" value="Unassembled WGS sequence"/>
</dbReference>
<evidence type="ECO:0008006" key="4">
    <source>
        <dbReference type="Google" id="ProtNLM"/>
    </source>
</evidence>
<dbReference type="OrthoDB" id="1655898at2"/>
<dbReference type="RefSeq" id="WP_091268073.1">
    <property type="nucleotide sequence ID" value="NZ_FNFK01000043.1"/>
</dbReference>